<keyword evidence="2" id="KW-1185">Reference proteome</keyword>
<dbReference type="Gramene" id="PUZ62458">
    <property type="protein sequence ID" value="PUZ62458"/>
    <property type="gene ID" value="GQ55_4G359300"/>
</dbReference>
<dbReference type="Proteomes" id="UP000244336">
    <property type="component" value="Chromosome 4"/>
</dbReference>
<dbReference type="AlphaFoldDB" id="A0A2T7E3R8"/>
<reference evidence="1 2" key="1">
    <citation type="submission" date="2018-04" db="EMBL/GenBank/DDBJ databases">
        <title>WGS assembly of Panicum hallii var. hallii HAL2.</title>
        <authorList>
            <person name="Lovell J."/>
            <person name="Jenkins J."/>
            <person name="Lowry D."/>
            <person name="Mamidi S."/>
            <person name="Sreedasyam A."/>
            <person name="Weng X."/>
            <person name="Barry K."/>
            <person name="Bonette J."/>
            <person name="Campitelli B."/>
            <person name="Daum C."/>
            <person name="Gordon S."/>
            <person name="Gould B."/>
            <person name="Lipzen A."/>
            <person name="MacQueen A."/>
            <person name="Palacio-Mejia J."/>
            <person name="Plott C."/>
            <person name="Shakirov E."/>
            <person name="Shu S."/>
            <person name="Yoshinaga Y."/>
            <person name="Zane M."/>
            <person name="Rokhsar D."/>
            <person name="Grimwood J."/>
            <person name="Schmutz J."/>
            <person name="Juenger T."/>
        </authorList>
    </citation>
    <scope>NUCLEOTIDE SEQUENCE [LARGE SCALE GENOMIC DNA]</scope>
    <source>
        <strain evidence="2">cv. HAL2</strain>
    </source>
</reference>
<evidence type="ECO:0000313" key="1">
    <source>
        <dbReference type="EMBL" id="PUZ62458.1"/>
    </source>
</evidence>
<sequence length="85" mass="9302">MQVASLHEDLRVSHDPDGVTGLMREADANTRPTVVATVSVGCHADHDLGLTTASDAVHTEAHVGVGLWKFMHFKYNCDIGYIFCY</sequence>
<accession>A0A2T7E3R8</accession>
<organism evidence="1 2">
    <name type="scientific">Panicum hallii var. hallii</name>
    <dbReference type="NCBI Taxonomy" id="1504633"/>
    <lineage>
        <taxon>Eukaryota</taxon>
        <taxon>Viridiplantae</taxon>
        <taxon>Streptophyta</taxon>
        <taxon>Embryophyta</taxon>
        <taxon>Tracheophyta</taxon>
        <taxon>Spermatophyta</taxon>
        <taxon>Magnoliopsida</taxon>
        <taxon>Liliopsida</taxon>
        <taxon>Poales</taxon>
        <taxon>Poaceae</taxon>
        <taxon>PACMAD clade</taxon>
        <taxon>Panicoideae</taxon>
        <taxon>Panicodae</taxon>
        <taxon>Paniceae</taxon>
        <taxon>Panicinae</taxon>
        <taxon>Panicum</taxon>
        <taxon>Panicum sect. Panicum</taxon>
    </lineage>
</organism>
<dbReference type="EMBL" id="CM009752">
    <property type="protein sequence ID" value="PUZ62458.1"/>
    <property type="molecule type" value="Genomic_DNA"/>
</dbReference>
<evidence type="ECO:0000313" key="2">
    <source>
        <dbReference type="Proteomes" id="UP000244336"/>
    </source>
</evidence>
<protein>
    <submittedName>
        <fullName evidence="1">Uncharacterized protein</fullName>
    </submittedName>
</protein>
<proteinExistence type="predicted"/>
<name>A0A2T7E3R8_9POAL</name>
<gene>
    <name evidence="1" type="ORF">GQ55_4G359300</name>
</gene>